<dbReference type="Proteomes" id="UP001062846">
    <property type="component" value="Chromosome 12"/>
</dbReference>
<comment type="caution">
    <text evidence="1">The sequence shown here is derived from an EMBL/GenBank/DDBJ whole genome shotgun (WGS) entry which is preliminary data.</text>
</comment>
<accession>A0ACC0LIL8</accession>
<gene>
    <name evidence="1" type="ORF">RHMOL_Rhmol12G0160300</name>
</gene>
<sequence length="206" mass="23256">MVVGVFKRDGRFVIGSPHSCPDYGYNEREHVIRVVKVPPCHEGKRWESNGSSLRDSQVTCFAIVASDMVTSHLVLHEGKKLRPLAAQELLDCMYWLVGIRGSLIRSFDYICTHGLAYEKHFPYTGSKGSCKSYLKNNPTKIKNKEYYDTALNGALNGVMVLCKREGEHKAVPQLQNPILLGLWSVQPREMLAALRIFLFHFACNIA</sequence>
<reference evidence="1" key="1">
    <citation type="submission" date="2022-02" db="EMBL/GenBank/DDBJ databases">
        <title>Plant Genome Project.</title>
        <authorList>
            <person name="Zhang R.-G."/>
        </authorList>
    </citation>
    <scope>NUCLEOTIDE SEQUENCE</scope>
    <source>
        <strain evidence="1">AT1</strain>
    </source>
</reference>
<evidence type="ECO:0000313" key="1">
    <source>
        <dbReference type="EMBL" id="KAI8528596.1"/>
    </source>
</evidence>
<dbReference type="EMBL" id="CM046399">
    <property type="protein sequence ID" value="KAI8528596.1"/>
    <property type="molecule type" value="Genomic_DNA"/>
</dbReference>
<evidence type="ECO:0000313" key="2">
    <source>
        <dbReference type="Proteomes" id="UP001062846"/>
    </source>
</evidence>
<protein>
    <submittedName>
        <fullName evidence="1">Uncharacterized protein</fullName>
    </submittedName>
</protein>
<name>A0ACC0LIL8_RHOML</name>
<proteinExistence type="predicted"/>
<organism evidence="1 2">
    <name type="scientific">Rhododendron molle</name>
    <name type="common">Chinese azalea</name>
    <name type="synonym">Azalea mollis</name>
    <dbReference type="NCBI Taxonomy" id="49168"/>
    <lineage>
        <taxon>Eukaryota</taxon>
        <taxon>Viridiplantae</taxon>
        <taxon>Streptophyta</taxon>
        <taxon>Embryophyta</taxon>
        <taxon>Tracheophyta</taxon>
        <taxon>Spermatophyta</taxon>
        <taxon>Magnoliopsida</taxon>
        <taxon>eudicotyledons</taxon>
        <taxon>Gunneridae</taxon>
        <taxon>Pentapetalae</taxon>
        <taxon>asterids</taxon>
        <taxon>Ericales</taxon>
        <taxon>Ericaceae</taxon>
        <taxon>Ericoideae</taxon>
        <taxon>Rhodoreae</taxon>
        <taxon>Rhododendron</taxon>
    </lineage>
</organism>
<keyword evidence="2" id="KW-1185">Reference proteome</keyword>